<dbReference type="InterPro" id="IPR005863">
    <property type="entry name" value="UDP-N-AcMur_synth"/>
</dbReference>
<dbReference type="HAMAP" id="MF_02019">
    <property type="entry name" value="MurF"/>
    <property type="match status" value="1"/>
</dbReference>
<evidence type="ECO:0000256" key="4">
    <source>
        <dbReference type="ARBA" id="ARBA00022741"/>
    </source>
</evidence>
<evidence type="ECO:0000256" key="3">
    <source>
        <dbReference type="ARBA" id="ARBA00022618"/>
    </source>
</evidence>
<evidence type="ECO:0000259" key="12">
    <source>
        <dbReference type="Pfam" id="PF01225"/>
    </source>
</evidence>
<comment type="caution">
    <text evidence="15">The sequence shown here is derived from an EMBL/GenBank/DDBJ whole genome shotgun (WGS) entry which is preliminary data.</text>
</comment>
<organism evidence="15 16">
    <name type="scientific">Kineosporia succinea</name>
    <dbReference type="NCBI Taxonomy" id="84632"/>
    <lineage>
        <taxon>Bacteria</taxon>
        <taxon>Bacillati</taxon>
        <taxon>Actinomycetota</taxon>
        <taxon>Actinomycetes</taxon>
        <taxon>Kineosporiales</taxon>
        <taxon>Kineosporiaceae</taxon>
        <taxon>Kineosporia</taxon>
    </lineage>
</organism>
<keyword evidence="2 10" id="KW-0436">Ligase</keyword>
<evidence type="ECO:0000256" key="7">
    <source>
        <dbReference type="ARBA" id="ARBA00022984"/>
    </source>
</evidence>
<keyword evidence="7 10" id="KW-0573">Peptidoglycan synthesis</keyword>
<keyword evidence="5 10" id="KW-0067">ATP-binding</keyword>
<evidence type="ECO:0000259" key="14">
    <source>
        <dbReference type="Pfam" id="PF08245"/>
    </source>
</evidence>
<comment type="catalytic activity">
    <reaction evidence="10 11">
        <text>D-alanyl-D-alanine + UDP-N-acetyl-alpha-D-muramoyl-L-alanyl-gamma-D-glutamyl-meso-2,6-diaminopimelate + ATP = UDP-N-acetyl-alpha-D-muramoyl-L-alanyl-gamma-D-glutamyl-meso-2,6-diaminopimeloyl-D-alanyl-D-alanine + ADP + phosphate + H(+)</text>
        <dbReference type="Rhea" id="RHEA:28374"/>
        <dbReference type="ChEBI" id="CHEBI:15378"/>
        <dbReference type="ChEBI" id="CHEBI:30616"/>
        <dbReference type="ChEBI" id="CHEBI:43474"/>
        <dbReference type="ChEBI" id="CHEBI:57822"/>
        <dbReference type="ChEBI" id="CHEBI:61386"/>
        <dbReference type="ChEBI" id="CHEBI:83905"/>
        <dbReference type="ChEBI" id="CHEBI:456216"/>
        <dbReference type="EC" id="6.3.2.10"/>
    </reaction>
</comment>
<evidence type="ECO:0000259" key="13">
    <source>
        <dbReference type="Pfam" id="PF02875"/>
    </source>
</evidence>
<dbReference type="Gene3D" id="3.90.190.20">
    <property type="entry name" value="Mur ligase, C-terminal domain"/>
    <property type="match status" value="1"/>
</dbReference>
<dbReference type="PANTHER" id="PTHR43024:SF1">
    <property type="entry name" value="UDP-N-ACETYLMURAMOYL-TRIPEPTIDE--D-ALANYL-D-ALANINE LIGASE"/>
    <property type="match status" value="1"/>
</dbReference>
<dbReference type="Gene3D" id="3.40.1390.10">
    <property type="entry name" value="MurE/MurF, N-terminal domain"/>
    <property type="match status" value="1"/>
</dbReference>
<dbReference type="PANTHER" id="PTHR43024">
    <property type="entry name" value="UDP-N-ACETYLMURAMOYL-TRIPEPTIDE--D-ALANYL-D-ALANINE LIGASE"/>
    <property type="match status" value="1"/>
</dbReference>
<dbReference type="SUPFAM" id="SSF53623">
    <property type="entry name" value="MurD-like peptide ligases, catalytic domain"/>
    <property type="match status" value="1"/>
</dbReference>
<dbReference type="InterPro" id="IPR051046">
    <property type="entry name" value="MurCDEF_CellWall_CoF430Synth"/>
</dbReference>
<comment type="function">
    <text evidence="10 11">Involved in cell wall formation. Catalyzes the final step in the synthesis of UDP-N-acetylmuramoyl-pentapeptide, the precursor of murein.</text>
</comment>
<dbReference type="Pfam" id="PF02875">
    <property type="entry name" value="Mur_ligase_C"/>
    <property type="match status" value="1"/>
</dbReference>
<dbReference type="Proteomes" id="UP001235712">
    <property type="component" value="Unassembled WGS sequence"/>
</dbReference>
<evidence type="ECO:0000256" key="11">
    <source>
        <dbReference type="RuleBase" id="RU004136"/>
    </source>
</evidence>
<dbReference type="SUPFAM" id="SSF53244">
    <property type="entry name" value="MurD-like peptide ligases, peptide-binding domain"/>
    <property type="match status" value="1"/>
</dbReference>
<dbReference type="InterPro" id="IPR004101">
    <property type="entry name" value="Mur_ligase_C"/>
</dbReference>
<evidence type="ECO:0000256" key="8">
    <source>
        <dbReference type="ARBA" id="ARBA00023306"/>
    </source>
</evidence>
<dbReference type="EC" id="6.3.2.10" evidence="10 11"/>
<keyword evidence="4 10" id="KW-0547">Nucleotide-binding</keyword>
<comment type="pathway">
    <text evidence="10 11">Cell wall biogenesis; peptidoglycan biosynthesis.</text>
</comment>
<dbReference type="RefSeq" id="WP_307241211.1">
    <property type="nucleotide sequence ID" value="NZ_JAUSQZ010000001.1"/>
</dbReference>
<sequence>MIQVGDVLAAVEGAEVVRRNAEQFGRASVDTRDITGGELFVAIGGPSRDGHDFAAAAVRAGATGVLVSRVVPELLELGVTVVRVPDTLVALQEAAAVARSRSSASVIAVTGSAGKTTAKTLIAQVLQSKFDILANKASFNNHLGVPLTLTAIEPGQSQVISEIGTNHPGEIGHLTGLVSPNVSVVTNVGFAHLGNFASQQELANEKTDIFNHTRPGGTWIVNGDDELLTRTTLGRPGAAAATVVRVGFDEGNDLRAVDVTVDEHGTQGVIEVDGQRLPFSIGAAGRHFGYAAMLAVAVGRVYGIAPAESIEALRGVQPPAGRASLRRIDDELLMIDDSYNGSPDAMIGSLDLLASLPGTVKVAVLGQMGELGQFSEELHSRVGHKAASSVTHLITVGAAAAPLRERAAAEGLTSIGSADSAQEALAQVKSILEGSDEHAVVLAKGSRAVHMERVYLGLAGHQVVCALTTCPLYINCADCPKLTTG</sequence>
<dbReference type="InterPro" id="IPR013221">
    <property type="entry name" value="Mur_ligase_cen"/>
</dbReference>
<keyword evidence="9 10" id="KW-0961">Cell wall biogenesis/degradation</keyword>
<evidence type="ECO:0000256" key="6">
    <source>
        <dbReference type="ARBA" id="ARBA00022960"/>
    </source>
</evidence>
<dbReference type="Gene3D" id="3.40.1190.10">
    <property type="entry name" value="Mur-like, catalytic domain"/>
    <property type="match status" value="1"/>
</dbReference>
<evidence type="ECO:0000313" key="16">
    <source>
        <dbReference type="Proteomes" id="UP001235712"/>
    </source>
</evidence>
<evidence type="ECO:0000313" key="15">
    <source>
        <dbReference type="EMBL" id="MDP9826435.1"/>
    </source>
</evidence>
<keyword evidence="1 10" id="KW-0963">Cytoplasm</keyword>
<dbReference type="EMBL" id="JAUSQZ010000001">
    <property type="protein sequence ID" value="MDP9826435.1"/>
    <property type="molecule type" value="Genomic_DNA"/>
</dbReference>
<proteinExistence type="inferred from homology"/>
<evidence type="ECO:0000256" key="9">
    <source>
        <dbReference type="ARBA" id="ARBA00023316"/>
    </source>
</evidence>
<feature type="domain" description="Mur ligase central" evidence="14">
    <location>
        <begin position="109"/>
        <end position="298"/>
    </location>
</feature>
<dbReference type="InterPro" id="IPR000713">
    <property type="entry name" value="Mur_ligase_N"/>
</dbReference>
<name>A0ABT9P173_9ACTN</name>
<dbReference type="Pfam" id="PF08245">
    <property type="entry name" value="Mur_ligase_M"/>
    <property type="match status" value="1"/>
</dbReference>
<feature type="binding site" evidence="10">
    <location>
        <begin position="111"/>
        <end position="117"/>
    </location>
    <ligand>
        <name>ATP</name>
        <dbReference type="ChEBI" id="CHEBI:30616"/>
    </ligand>
</feature>
<evidence type="ECO:0000256" key="2">
    <source>
        <dbReference type="ARBA" id="ARBA00022598"/>
    </source>
</evidence>
<dbReference type="Pfam" id="PF01225">
    <property type="entry name" value="Mur_ligase"/>
    <property type="match status" value="1"/>
</dbReference>
<protein>
    <recommendedName>
        <fullName evidence="10 11">UDP-N-acetylmuramoyl-tripeptide--D-alanyl-D-alanine ligase</fullName>
        <ecNumber evidence="10 11">6.3.2.10</ecNumber>
    </recommendedName>
    <alternativeName>
        <fullName evidence="10">D-alanyl-D-alanine-adding enzyme</fullName>
    </alternativeName>
</protein>
<dbReference type="NCBIfam" id="TIGR01143">
    <property type="entry name" value="murF"/>
    <property type="match status" value="1"/>
</dbReference>
<feature type="domain" description="Mur ligase C-terminal" evidence="13">
    <location>
        <begin position="322"/>
        <end position="447"/>
    </location>
</feature>
<dbReference type="GO" id="GO:0047480">
    <property type="term" value="F:UDP-N-acetylmuramoyl-tripeptide-D-alanyl-D-alanine ligase activity"/>
    <property type="evidence" value="ECO:0007669"/>
    <property type="project" value="UniProtKB-EC"/>
</dbReference>
<comment type="subcellular location">
    <subcellularLocation>
        <location evidence="10 11">Cytoplasm</location>
    </subcellularLocation>
</comment>
<reference evidence="15 16" key="1">
    <citation type="submission" date="2023-07" db="EMBL/GenBank/DDBJ databases">
        <title>Sequencing the genomes of 1000 actinobacteria strains.</title>
        <authorList>
            <person name="Klenk H.-P."/>
        </authorList>
    </citation>
    <scope>NUCLEOTIDE SEQUENCE [LARGE SCALE GENOMIC DNA]</scope>
    <source>
        <strain evidence="15 16">DSM 44388</strain>
    </source>
</reference>
<gene>
    <name evidence="10" type="primary">murF</name>
    <name evidence="15" type="ORF">J2S57_002184</name>
</gene>
<evidence type="ECO:0000256" key="5">
    <source>
        <dbReference type="ARBA" id="ARBA00022840"/>
    </source>
</evidence>
<dbReference type="SUPFAM" id="SSF63418">
    <property type="entry name" value="MurE/MurF N-terminal domain"/>
    <property type="match status" value="1"/>
</dbReference>
<dbReference type="InterPro" id="IPR036615">
    <property type="entry name" value="Mur_ligase_C_dom_sf"/>
</dbReference>
<accession>A0ABT9P173</accession>
<evidence type="ECO:0000256" key="10">
    <source>
        <dbReference type="HAMAP-Rule" id="MF_02019"/>
    </source>
</evidence>
<keyword evidence="6 10" id="KW-0133">Cell shape</keyword>
<comment type="similarity">
    <text evidence="10">Belongs to the MurCDEF family. MurF subfamily.</text>
</comment>
<dbReference type="InterPro" id="IPR035911">
    <property type="entry name" value="MurE/MurF_N"/>
</dbReference>
<keyword evidence="16" id="KW-1185">Reference proteome</keyword>
<feature type="domain" description="Mur ligase N-terminal catalytic" evidence="12">
    <location>
        <begin position="29"/>
        <end position="96"/>
    </location>
</feature>
<evidence type="ECO:0000256" key="1">
    <source>
        <dbReference type="ARBA" id="ARBA00022490"/>
    </source>
</evidence>
<dbReference type="InterPro" id="IPR036565">
    <property type="entry name" value="Mur-like_cat_sf"/>
</dbReference>
<keyword evidence="8 10" id="KW-0131">Cell cycle</keyword>
<keyword evidence="3 10" id="KW-0132">Cell division</keyword>